<feature type="compositionally biased region" description="Low complexity" evidence="1">
    <location>
        <begin position="1"/>
        <end position="13"/>
    </location>
</feature>
<gene>
    <name evidence="3" type="ordered locus">SVEN_2915</name>
</gene>
<dbReference type="Proteomes" id="UP000006854">
    <property type="component" value="Chromosome"/>
</dbReference>
<evidence type="ECO:0000256" key="2">
    <source>
        <dbReference type="SAM" id="Phobius"/>
    </source>
</evidence>
<sequence length="150" mass="15169">MTPSGPRAGAGDAPGRHTVTEERLRAAFAARAALVTYRDLRREEPPRGRSRGTRRVRGFVLAGLGSVAAAAAAYALFLGPGGGAATPLPVQPARPPGVGVPSPEVPGPTPGPVGPSVARPRPSTPEGVPGARPEELPGLPQRPPVPAARP</sequence>
<dbReference type="STRING" id="953739.SVEN_2915"/>
<feature type="transmembrane region" description="Helical" evidence="2">
    <location>
        <begin position="56"/>
        <end position="77"/>
    </location>
</feature>
<dbReference type="EMBL" id="FR845719">
    <property type="protein sequence ID" value="CCA56201.1"/>
    <property type="molecule type" value="Genomic_DNA"/>
</dbReference>
<protein>
    <submittedName>
        <fullName evidence="3">Uncharacterized protein</fullName>
    </submittedName>
</protein>
<dbReference type="HOGENOM" id="CLU_1739570_0_0_11"/>
<name>F2R6F0_STRVP</name>
<proteinExistence type="predicted"/>
<feature type="compositionally biased region" description="Pro residues" evidence="1">
    <location>
        <begin position="140"/>
        <end position="150"/>
    </location>
</feature>
<evidence type="ECO:0000256" key="1">
    <source>
        <dbReference type="SAM" id="MobiDB-lite"/>
    </source>
</evidence>
<dbReference type="AlphaFoldDB" id="F2R6F0"/>
<dbReference type="eggNOG" id="ENOG5030BMF">
    <property type="taxonomic scope" value="Bacteria"/>
</dbReference>
<keyword evidence="4" id="KW-1185">Reference proteome</keyword>
<dbReference type="PATRIC" id="fig|953739.5.peg.5108"/>
<dbReference type="RefSeq" id="WP_015034117.1">
    <property type="nucleotide sequence ID" value="NC_018750.1"/>
</dbReference>
<feature type="region of interest" description="Disordered" evidence="1">
    <location>
        <begin position="80"/>
        <end position="150"/>
    </location>
</feature>
<feature type="region of interest" description="Disordered" evidence="1">
    <location>
        <begin position="1"/>
        <end position="21"/>
    </location>
</feature>
<dbReference type="GeneID" id="51863484"/>
<evidence type="ECO:0000313" key="3">
    <source>
        <dbReference type="EMBL" id="CCA56201.1"/>
    </source>
</evidence>
<organism evidence="3 4">
    <name type="scientific">Streptomyces venezuelae (strain ATCC 10712 / CBS 650.69 / DSM 40230 / JCM 4526 / NBRC 13096 / PD 04745)</name>
    <dbReference type="NCBI Taxonomy" id="953739"/>
    <lineage>
        <taxon>Bacteria</taxon>
        <taxon>Bacillati</taxon>
        <taxon>Actinomycetota</taxon>
        <taxon>Actinomycetes</taxon>
        <taxon>Kitasatosporales</taxon>
        <taxon>Streptomycetaceae</taxon>
        <taxon>Streptomyces</taxon>
    </lineage>
</organism>
<keyword evidence="2" id="KW-0472">Membrane</keyword>
<feature type="compositionally biased region" description="Pro residues" evidence="1">
    <location>
        <begin position="103"/>
        <end position="113"/>
    </location>
</feature>
<keyword evidence="2" id="KW-1133">Transmembrane helix</keyword>
<evidence type="ECO:0000313" key="4">
    <source>
        <dbReference type="Proteomes" id="UP000006854"/>
    </source>
</evidence>
<dbReference type="KEGG" id="sve:SVEN_2915"/>
<accession>F2R6F0</accession>
<keyword evidence="2" id="KW-0812">Transmembrane</keyword>
<reference evidence="3 4" key="1">
    <citation type="journal article" date="2011" name="BMC Genomics">
        <title>Genome-wide analysis of the role of GlnR in Streptomyces venezuelae provides new insights into global nitrogen regulation in actinomycetes.</title>
        <authorList>
            <person name="Pullan S.T."/>
            <person name="Bibb M.J."/>
            <person name="Merrick M."/>
        </authorList>
    </citation>
    <scope>NUCLEOTIDE SEQUENCE [LARGE SCALE GENOMIC DNA]</scope>
    <source>
        <strain evidence="3">ATCC 10712</strain>
    </source>
</reference>